<dbReference type="SUPFAM" id="SSF103473">
    <property type="entry name" value="MFS general substrate transporter"/>
    <property type="match status" value="1"/>
</dbReference>
<evidence type="ECO:0000256" key="3">
    <source>
        <dbReference type="ARBA" id="ARBA00022692"/>
    </source>
</evidence>
<gene>
    <name evidence="8" type="ORF">NG900_05395</name>
</gene>
<feature type="transmembrane region" description="Helical" evidence="6">
    <location>
        <begin position="45"/>
        <end position="69"/>
    </location>
</feature>
<dbReference type="InterPro" id="IPR011701">
    <property type="entry name" value="MFS"/>
</dbReference>
<keyword evidence="3 6" id="KW-0812">Transmembrane</keyword>
<comment type="caution">
    <text evidence="8">The sequence shown here is derived from an EMBL/GenBank/DDBJ whole genome shotgun (WGS) entry which is preliminary data.</text>
</comment>
<name>A0ABT1AGV8_9RALS</name>
<keyword evidence="5 6" id="KW-0472">Membrane</keyword>
<reference evidence="8" key="2">
    <citation type="journal article" date="2023" name="Front. Microbiol.">
        <title>Ralstonia chuxiongensis sp. nov., Ralstonia mojiangensis sp. nov., and Ralstonia soli sp. nov., isolated from tobacco fields, are three novel species in the family Burkholderiaceae.</title>
        <authorList>
            <person name="Lu C.H."/>
            <person name="Zhang Y.Y."/>
            <person name="Jiang N."/>
            <person name="Chen W."/>
            <person name="Shao X."/>
            <person name="Zhao Z.M."/>
            <person name="Lu W.L."/>
            <person name="Hu X."/>
            <person name="Xi Y.X."/>
            <person name="Zou S.Y."/>
            <person name="Wei Q.J."/>
            <person name="Lin Z.L."/>
            <person name="Gong L."/>
            <person name="Gai X.T."/>
            <person name="Zhang L.Q."/>
            <person name="Li J.Y."/>
            <person name="Jin Y."/>
            <person name="Xia Z.Y."/>
        </authorList>
    </citation>
    <scope>NUCLEOTIDE SEQUENCE</scope>
    <source>
        <strain evidence="8">21MJYT02-11</strain>
    </source>
</reference>
<evidence type="ECO:0000313" key="9">
    <source>
        <dbReference type="Proteomes" id="UP001162811"/>
    </source>
</evidence>
<feature type="transmembrane region" description="Helical" evidence="6">
    <location>
        <begin position="111"/>
        <end position="130"/>
    </location>
</feature>
<evidence type="ECO:0000256" key="5">
    <source>
        <dbReference type="ARBA" id="ARBA00023136"/>
    </source>
</evidence>
<feature type="domain" description="Major facilitator superfamily (MFS) profile" evidence="7">
    <location>
        <begin position="45"/>
        <end position="456"/>
    </location>
</feature>
<evidence type="ECO:0000256" key="2">
    <source>
        <dbReference type="ARBA" id="ARBA00022448"/>
    </source>
</evidence>
<feature type="transmembrane region" description="Helical" evidence="6">
    <location>
        <begin position="434"/>
        <end position="451"/>
    </location>
</feature>
<dbReference type="PANTHER" id="PTHR43791:SF102">
    <property type="entry name" value="4-HYDROXYPHENYLACETATE CATABOLISM PROTEIN"/>
    <property type="match status" value="1"/>
</dbReference>
<dbReference type="Proteomes" id="UP001162811">
    <property type="component" value="Unassembled WGS sequence"/>
</dbReference>
<feature type="transmembrane region" description="Helical" evidence="6">
    <location>
        <begin position="203"/>
        <end position="225"/>
    </location>
</feature>
<keyword evidence="2" id="KW-0813">Transport</keyword>
<dbReference type="InterPro" id="IPR036259">
    <property type="entry name" value="MFS_trans_sf"/>
</dbReference>
<evidence type="ECO:0000259" key="7">
    <source>
        <dbReference type="PROSITE" id="PS50850"/>
    </source>
</evidence>
<dbReference type="Pfam" id="PF07690">
    <property type="entry name" value="MFS_1"/>
    <property type="match status" value="1"/>
</dbReference>
<dbReference type="PROSITE" id="PS50850">
    <property type="entry name" value="MFS"/>
    <property type="match status" value="1"/>
</dbReference>
<evidence type="ECO:0000256" key="4">
    <source>
        <dbReference type="ARBA" id="ARBA00022989"/>
    </source>
</evidence>
<comment type="subcellular location">
    <subcellularLocation>
        <location evidence="1">Membrane</location>
        <topology evidence="1">Multi-pass membrane protein</topology>
    </subcellularLocation>
</comment>
<dbReference type="CDD" id="cd17319">
    <property type="entry name" value="MFS_ExuT_GudP_like"/>
    <property type="match status" value="1"/>
</dbReference>
<evidence type="ECO:0000256" key="1">
    <source>
        <dbReference type="ARBA" id="ARBA00004141"/>
    </source>
</evidence>
<sequence length="461" mass="49064">MRQEGEAVFDAVASTPAALPSAGATAREADAALDEAVVRKIYRRLVVLLFVLFVFSFLDRINIGFAGLTMGKDLGLSATEFGLASTVFYGVYILFGVPSNIMLGKLGARRWIAAIMIAWGFASTATMFARDANSLYVLRALVGITEAGFLPGVLLYMTFWFPAAYRARANALFMIAMPVTSALGAIVSGYILKLNGLHGLHGWQWLFMLEGLPSVLLGVVVWGYLDDTPDKATWLTQAERGRLAAMLARDAAQSKQGANAPAETSLMQALFSLPMLQLALAYFLLVNTLGMISTWVPQIVKSFNEGSSNLAIGVLTSVPHVCTIVAMLVWGLRSDKHQERRWHVALPMVFAAAGWALTALPVGPLAKLAGLCAASAGAYAAMTVFWTLPDLALPARHRAVGIAIVNAAGIVGAALNAVAIGYLHDLTHSFTSGLLYAAAVLVVGALVVLAFPREPSAAHTR</sequence>
<feature type="transmembrane region" description="Helical" evidence="6">
    <location>
        <begin position="275"/>
        <end position="296"/>
    </location>
</feature>
<protein>
    <submittedName>
        <fullName evidence="8">MFS transporter</fullName>
    </submittedName>
</protein>
<organism evidence="8 9">
    <name type="scientific">Ralstonia soli</name>
    <dbReference type="NCBI Taxonomy" id="2953896"/>
    <lineage>
        <taxon>Bacteria</taxon>
        <taxon>Pseudomonadati</taxon>
        <taxon>Pseudomonadota</taxon>
        <taxon>Betaproteobacteria</taxon>
        <taxon>Burkholderiales</taxon>
        <taxon>Burkholderiaceae</taxon>
        <taxon>Ralstonia</taxon>
    </lineage>
</organism>
<dbReference type="PANTHER" id="PTHR43791">
    <property type="entry name" value="PERMEASE-RELATED"/>
    <property type="match status" value="1"/>
</dbReference>
<feature type="transmembrane region" description="Helical" evidence="6">
    <location>
        <begin position="400"/>
        <end position="422"/>
    </location>
</feature>
<dbReference type="RefSeq" id="WP_252677592.1">
    <property type="nucleotide sequence ID" value="NZ_JAMXHT010000002.1"/>
</dbReference>
<feature type="transmembrane region" description="Helical" evidence="6">
    <location>
        <begin position="344"/>
        <end position="362"/>
    </location>
</feature>
<keyword evidence="9" id="KW-1185">Reference proteome</keyword>
<evidence type="ECO:0000313" key="8">
    <source>
        <dbReference type="EMBL" id="MCO5397634.1"/>
    </source>
</evidence>
<reference evidence="8" key="1">
    <citation type="submission" date="2022-06" db="EMBL/GenBank/DDBJ databases">
        <authorList>
            <person name="Lu C.-H."/>
        </authorList>
    </citation>
    <scope>NUCLEOTIDE SEQUENCE</scope>
    <source>
        <strain evidence="8">21MJYT02-11</strain>
    </source>
</reference>
<feature type="transmembrane region" description="Helical" evidence="6">
    <location>
        <begin position="171"/>
        <end position="191"/>
    </location>
</feature>
<evidence type="ECO:0000256" key="6">
    <source>
        <dbReference type="SAM" id="Phobius"/>
    </source>
</evidence>
<dbReference type="InterPro" id="IPR020846">
    <property type="entry name" value="MFS_dom"/>
</dbReference>
<feature type="transmembrane region" description="Helical" evidence="6">
    <location>
        <begin position="308"/>
        <end position="332"/>
    </location>
</feature>
<feature type="transmembrane region" description="Helical" evidence="6">
    <location>
        <begin position="81"/>
        <end position="99"/>
    </location>
</feature>
<accession>A0ABT1AGV8</accession>
<dbReference type="Gene3D" id="1.20.1250.20">
    <property type="entry name" value="MFS general substrate transporter like domains"/>
    <property type="match status" value="2"/>
</dbReference>
<dbReference type="EMBL" id="JAMXHT010000002">
    <property type="protein sequence ID" value="MCO5397634.1"/>
    <property type="molecule type" value="Genomic_DNA"/>
</dbReference>
<feature type="transmembrane region" description="Helical" evidence="6">
    <location>
        <begin position="368"/>
        <end position="388"/>
    </location>
</feature>
<feature type="transmembrane region" description="Helical" evidence="6">
    <location>
        <begin position="136"/>
        <end position="159"/>
    </location>
</feature>
<proteinExistence type="predicted"/>
<keyword evidence="4 6" id="KW-1133">Transmembrane helix</keyword>